<dbReference type="AlphaFoldDB" id="A0AAW0BFJ8"/>
<evidence type="ECO:0000313" key="3">
    <source>
        <dbReference type="EMBL" id="KAK7025089.1"/>
    </source>
</evidence>
<dbReference type="SUPFAM" id="SSF54695">
    <property type="entry name" value="POZ domain"/>
    <property type="match status" value="1"/>
</dbReference>
<dbReference type="EMBL" id="JAWWNJ010000034">
    <property type="protein sequence ID" value="KAK7025089.1"/>
    <property type="molecule type" value="Genomic_DNA"/>
</dbReference>
<dbReference type="InterPro" id="IPR011333">
    <property type="entry name" value="SKP1/BTB/POZ_sf"/>
</dbReference>
<protein>
    <submittedName>
        <fullName evidence="3">BTB domain-containing protein</fullName>
    </submittedName>
</protein>
<dbReference type="PROSITE" id="PS50097">
    <property type="entry name" value="BTB"/>
    <property type="match status" value="1"/>
</dbReference>
<evidence type="ECO:0000313" key="4">
    <source>
        <dbReference type="Proteomes" id="UP001362999"/>
    </source>
</evidence>
<feature type="region of interest" description="Disordered" evidence="1">
    <location>
        <begin position="1"/>
        <end position="21"/>
    </location>
</feature>
<organism evidence="3 4">
    <name type="scientific">Favolaschia claudopus</name>
    <dbReference type="NCBI Taxonomy" id="2862362"/>
    <lineage>
        <taxon>Eukaryota</taxon>
        <taxon>Fungi</taxon>
        <taxon>Dikarya</taxon>
        <taxon>Basidiomycota</taxon>
        <taxon>Agaricomycotina</taxon>
        <taxon>Agaricomycetes</taxon>
        <taxon>Agaricomycetidae</taxon>
        <taxon>Agaricales</taxon>
        <taxon>Marasmiineae</taxon>
        <taxon>Mycenaceae</taxon>
        <taxon>Favolaschia</taxon>
    </lineage>
</organism>
<evidence type="ECO:0000259" key="2">
    <source>
        <dbReference type="PROSITE" id="PS50097"/>
    </source>
</evidence>
<keyword evidence="4" id="KW-1185">Reference proteome</keyword>
<dbReference type="Gene3D" id="3.30.710.10">
    <property type="entry name" value="Potassium Channel Kv1.1, Chain A"/>
    <property type="match status" value="1"/>
</dbReference>
<gene>
    <name evidence="3" type="ORF">R3P38DRAFT_1060522</name>
</gene>
<feature type="domain" description="BTB" evidence="2">
    <location>
        <begin position="27"/>
        <end position="91"/>
    </location>
</feature>
<dbReference type="InterPro" id="IPR000210">
    <property type="entry name" value="BTB/POZ_dom"/>
</dbReference>
<dbReference type="CDD" id="cd18186">
    <property type="entry name" value="BTB_POZ_ZBTB_KLHL-like"/>
    <property type="match status" value="1"/>
</dbReference>
<dbReference type="SMART" id="SM00225">
    <property type="entry name" value="BTB"/>
    <property type="match status" value="1"/>
</dbReference>
<accession>A0AAW0BFJ8</accession>
<dbReference type="Proteomes" id="UP001362999">
    <property type="component" value="Unassembled WGS sequence"/>
</dbReference>
<sequence length="151" mass="17059">MSAKPSAKRQRTEHAPLTRSNTWRSDGNVVLQAGNTQYRVHWSVLSLHSPVFHDMQGLPQPPEQPIIEGCPVIELLDDPQDVEYLLEALYTPTFLGQKKIPFPAVGALIRLGRKYEFKALFDLVVGRLASEFPTTLKGYDAMKNEYSSIIY</sequence>
<dbReference type="Pfam" id="PF00651">
    <property type="entry name" value="BTB"/>
    <property type="match status" value="1"/>
</dbReference>
<comment type="caution">
    <text evidence="3">The sequence shown here is derived from an EMBL/GenBank/DDBJ whole genome shotgun (WGS) entry which is preliminary data.</text>
</comment>
<reference evidence="3 4" key="1">
    <citation type="journal article" date="2024" name="J Genomics">
        <title>Draft genome sequencing and assembly of Favolaschia claudopus CIRM-BRFM 2984 isolated from oak limbs.</title>
        <authorList>
            <person name="Navarro D."/>
            <person name="Drula E."/>
            <person name="Chaduli D."/>
            <person name="Cazenave R."/>
            <person name="Ahrendt S."/>
            <person name="Wang J."/>
            <person name="Lipzen A."/>
            <person name="Daum C."/>
            <person name="Barry K."/>
            <person name="Grigoriev I.V."/>
            <person name="Favel A."/>
            <person name="Rosso M.N."/>
            <person name="Martin F."/>
        </authorList>
    </citation>
    <scope>NUCLEOTIDE SEQUENCE [LARGE SCALE GENOMIC DNA]</scope>
    <source>
        <strain evidence="3 4">CIRM-BRFM 2984</strain>
    </source>
</reference>
<proteinExistence type="predicted"/>
<evidence type="ECO:0000256" key="1">
    <source>
        <dbReference type="SAM" id="MobiDB-lite"/>
    </source>
</evidence>
<name>A0AAW0BFJ8_9AGAR</name>